<name>A0ABS2JYD5_9GAMM</name>
<organism evidence="1 2">
    <name type="scientific">Dyella flava</name>
    <dbReference type="NCBI Taxonomy" id="1920170"/>
    <lineage>
        <taxon>Bacteria</taxon>
        <taxon>Pseudomonadati</taxon>
        <taxon>Pseudomonadota</taxon>
        <taxon>Gammaproteobacteria</taxon>
        <taxon>Lysobacterales</taxon>
        <taxon>Rhodanobacteraceae</taxon>
        <taxon>Dyella</taxon>
    </lineage>
</organism>
<comment type="caution">
    <text evidence="1">The sequence shown here is derived from an EMBL/GenBank/DDBJ whole genome shotgun (WGS) entry which is preliminary data.</text>
</comment>
<dbReference type="InterPro" id="IPR021607">
    <property type="entry name" value="DUF3224"/>
</dbReference>
<evidence type="ECO:0000313" key="2">
    <source>
        <dbReference type="Proteomes" id="UP001430149"/>
    </source>
</evidence>
<accession>A0ABS2JYD5</accession>
<dbReference type="SUPFAM" id="SSF159238">
    <property type="entry name" value="SO1590-like"/>
    <property type="match status" value="1"/>
</dbReference>
<dbReference type="Proteomes" id="UP001430149">
    <property type="component" value="Unassembled WGS sequence"/>
</dbReference>
<sequence length="129" mass="13590">MHASGTFDVKLTPQSAASGIEAARLGRQTIDKRFSGELEATSLGEMLSAGGNVQGSAGYVAIERVTGVLQGKRGSFVLQHAGTMDRGVPALSISVVPDSGTDELTGLSGSMQIQIEQGRHVYHFDYRLP</sequence>
<dbReference type="InterPro" id="IPR023159">
    <property type="entry name" value="SO1590-like_sf"/>
</dbReference>
<dbReference type="RefSeq" id="WP_204678320.1">
    <property type="nucleotide sequence ID" value="NZ_BSNR01000028.1"/>
</dbReference>
<dbReference type="Pfam" id="PF11528">
    <property type="entry name" value="DUF3224"/>
    <property type="match status" value="1"/>
</dbReference>
<dbReference type="Gene3D" id="2.40.350.10">
    <property type="entry name" value="SO1590-like"/>
    <property type="match status" value="1"/>
</dbReference>
<dbReference type="EMBL" id="JADIKE010000016">
    <property type="protein sequence ID" value="MBM7123815.1"/>
    <property type="molecule type" value="Genomic_DNA"/>
</dbReference>
<proteinExistence type="predicted"/>
<reference evidence="1" key="1">
    <citation type="submission" date="2020-10" db="EMBL/GenBank/DDBJ databases">
        <title>Phylogeny of dyella-like bacteria.</title>
        <authorList>
            <person name="Fu J."/>
        </authorList>
    </citation>
    <scope>NUCLEOTIDE SEQUENCE</scope>
    <source>
        <strain evidence="1">DHOC52</strain>
    </source>
</reference>
<protein>
    <submittedName>
        <fullName evidence="1">DUF3224 domain-containing protein</fullName>
    </submittedName>
</protein>
<gene>
    <name evidence="1" type="ORF">ISP19_00365</name>
</gene>
<evidence type="ECO:0000313" key="1">
    <source>
        <dbReference type="EMBL" id="MBM7123815.1"/>
    </source>
</evidence>
<keyword evidence="2" id="KW-1185">Reference proteome</keyword>